<keyword evidence="3" id="KW-0804">Transcription</keyword>
<reference evidence="5 6" key="1">
    <citation type="submission" date="2019-03" db="EMBL/GenBank/DDBJ databases">
        <title>Genomic Encyclopedia of Type Strains, Phase IV (KMG-IV): sequencing the most valuable type-strain genomes for metagenomic binning, comparative biology and taxonomic classification.</title>
        <authorList>
            <person name="Goeker M."/>
        </authorList>
    </citation>
    <scope>NUCLEOTIDE SEQUENCE [LARGE SCALE GENOMIC DNA]</scope>
    <source>
        <strain evidence="5 6">DSM 100556</strain>
    </source>
</reference>
<dbReference type="PANTHER" id="PTHR42756">
    <property type="entry name" value="TRANSCRIPTIONAL REGULATOR, MARR"/>
    <property type="match status" value="1"/>
</dbReference>
<dbReference type="SMART" id="SM00347">
    <property type="entry name" value="HTH_MARR"/>
    <property type="match status" value="1"/>
</dbReference>
<evidence type="ECO:0000256" key="3">
    <source>
        <dbReference type="ARBA" id="ARBA00023163"/>
    </source>
</evidence>
<dbReference type="RefSeq" id="WP_031392176.1">
    <property type="nucleotide sequence ID" value="NZ_JPNB01000002.1"/>
</dbReference>
<dbReference type="PANTHER" id="PTHR42756:SF1">
    <property type="entry name" value="TRANSCRIPTIONAL REPRESSOR OF EMRAB OPERON"/>
    <property type="match status" value="1"/>
</dbReference>
<protein>
    <submittedName>
        <fullName evidence="5">DNA-binding MarR family transcriptional regulator</fullName>
    </submittedName>
</protein>
<name>A0A4V2QB27_9FIRM</name>
<dbReference type="Pfam" id="PF01047">
    <property type="entry name" value="MarR"/>
    <property type="match status" value="1"/>
</dbReference>
<proteinExistence type="predicted"/>
<dbReference type="GO" id="GO:0003700">
    <property type="term" value="F:DNA-binding transcription factor activity"/>
    <property type="evidence" value="ECO:0007669"/>
    <property type="project" value="InterPro"/>
</dbReference>
<dbReference type="InterPro" id="IPR036388">
    <property type="entry name" value="WH-like_DNA-bd_sf"/>
</dbReference>
<keyword evidence="2 5" id="KW-0238">DNA-binding</keyword>
<dbReference type="Gene3D" id="1.10.10.10">
    <property type="entry name" value="Winged helix-like DNA-binding domain superfamily/Winged helix DNA-binding domain"/>
    <property type="match status" value="1"/>
</dbReference>
<keyword evidence="6" id="KW-1185">Reference proteome</keyword>
<dbReference type="STRING" id="1469948.GCA_000732725_03554"/>
<sequence>MDDIHNSIGYLLNISARLIKRNLDLKLIEFDITTSQWAILKLLSVELTLTQAQIAEKLNSDRATCGSVIDRLTNKKLVLKRMNTADRRAFDISLSQKGIDIVESLTKLASETNKQALQGISECDIETLYKVLHQIANNLEDKTWIGK</sequence>
<dbReference type="PROSITE" id="PS50995">
    <property type="entry name" value="HTH_MARR_2"/>
    <property type="match status" value="1"/>
</dbReference>
<feature type="domain" description="HTH marR-type" evidence="4">
    <location>
        <begin position="5"/>
        <end position="137"/>
    </location>
</feature>
<evidence type="ECO:0000313" key="5">
    <source>
        <dbReference type="EMBL" id="TCL54772.1"/>
    </source>
</evidence>
<evidence type="ECO:0000256" key="2">
    <source>
        <dbReference type="ARBA" id="ARBA00023125"/>
    </source>
</evidence>
<organism evidence="5 6">
    <name type="scientific">Kineothrix alysoides</name>
    <dbReference type="NCBI Taxonomy" id="1469948"/>
    <lineage>
        <taxon>Bacteria</taxon>
        <taxon>Bacillati</taxon>
        <taxon>Bacillota</taxon>
        <taxon>Clostridia</taxon>
        <taxon>Lachnospirales</taxon>
        <taxon>Lachnospiraceae</taxon>
        <taxon>Kineothrix</taxon>
    </lineage>
</organism>
<dbReference type="GO" id="GO:0003677">
    <property type="term" value="F:DNA binding"/>
    <property type="evidence" value="ECO:0007669"/>
    <property type="project" value="UniProtKB-KW"/>
</dbReference>
<gene>
    <name evidence="5" type="ORF">EDD76_11813</name>
</gene>
<dbReference type="AlphaFoldDB" id="A0A4V2QB27"/>
<dbReference type="PRINTS" id="PR00598">
    <property type="entry name" value="HTHMARR"/>
</dbReference>
<accession>A0A4V2QB27</accession>
<evidence type="ECO:0000259" key="4">
    <source>
        <dbReference type="PROSITE" id="PS50995"/>
    </source>
</evidence>
<dbReference type="Proteomes" id="UP000295718">
    <property type="component" value="Unassembled WGS sequence"/>
</dbReference>
<dbReference type="SUPFAM" id="SSF46785">
    <property type="entry name" value="Winged helix' DNA-binding domain"/>
    <property type="match status" value="1"/>
</dbReference>
<dbReference type="EMBL" id="SLUO01000018">
    <property type="protein sequence ID" value="TCL54772.1"/>
    <property type="molecule type" value="Genomic_DNA"/>
</dbReference>
<dbReference type="InterPro" id="IPR000835">
    <property type="entry name" value="HTH_MarR-typ"/>
</dbReference>
<dbReference type="InterPro" id="IPR036390">
    <property type="entry name" value="WH_DNA-bd_sf"/>
</dbReference>
<evidence type="ECO:0000313" key="6">
    <source>
        <dbReference type="Proteomes" id="UP000295718"/>
    </source>
</evidence>
<comment type="caution">
    <text evidence="5">The sequence shown here is derived from an EMBL/GenBank/DDBJ whole genome shotgun (WGS) entry which is preliminary data.</text>
</comment>
<evidence type="ECO:0000256" key="1">
    <source>
        <dbReference type="ARBA" id="ARBA00023015"/>
    </source>
</evidence>
<keyword evidence="1" id="KW-0805">Transcription regulation</keyword>